<organism evidence="1 2">
    <name type="scientific">Anas platyrhynchos platyrhynchos</name>
    <name type="common">Northern mallard</name>
    <dbReference type="NCBI Taxonomy" id="8840"/>
    <lineage>
        <taxon>Eukaryota</taxon>
        <taxon>Metazoa</taxon>
        <taxon>Chordata</taxon>
        <taxon>Craniata</taxon>
        <taxon>Vertebrata</taxon>
        <taxon>Euteleostomi</taxon>
        <taxon>Archelosauria</taxon>
        <taxon>Archosauria</taxon>
        <taxon>Dinosauria</taxon>
        <taxon>Saurischia</taxon>
        <taxon>Theropoda</taxon>
        <taxon>Coelurosauria</taxon>
        <taxon>Aves</taxon>
        <taxon>Neognathae</taxon>
        <taxon>Galloanserae</taxon>
        <taxon>Anseriformes</taxon>
        <taxon>Anatidae</taxon>
        <taxon>Anatinae</taxon>
        <taxon>Anas</taxon>
    </lineage>
</organism>
<name>A0A493SY19_ANAPP</name>
<dbReference type="Gene3D" id="1.10.418.10">
    <property type="entry name" value="Calponin-like domain"/>
    <property type="match status" value="1"/>
</dbReference>
<evidence type="ECO:0000313" key="2">
    <source>
        <dbReference type="Proteomes" id="UP000016666"/>
    </source>
</evidence>
<evidence type="ECO:0000313" key="1">
    <source>
        <dbReference type="Ensembl" id="ENSAPLP00000018486.1"/>
    </source>
</evidence>
<evidence type="ECO:0008006" key="3">
    <source>
        <dbReference type="Google" id="ProtNLM"/>
    </source>
</evidence>
<dbReference type="SUPFAM" id="SSF116907">
    <property type="entry name" value="Hook domain"/>
    <property type="match status" value="1"/>
</dbReference>
<reference evidence="2" key="1">
    <citation type="submission" date="2017-10" db="EMBL/GenBank/DDBJ databases">
        <title>A new Pekin duck reference genome.</title>
        <authorList>
            <person name="Hou Z.-C."/>
            <person name="Zhou Z.-K."/>
            <person name="Zhu F."/>
            <person name="Hou S.-S."/>
        </authorList>
    </citation>
    <scope>NUCLEOTIDE SEQUENCE [LARGE SCALE GENOMIC DNA]</scope>
</reference>
<reference evidence="1" key="2">
    <citation type="submission" date="2025-08" db="UniProtKB">
        <authorList>
            <consortium name="Ensembl"/>
        </authorList>
    </citation>
    <scope>IDENTIFICATION</scope>
</reference>
<protein>
    <recommendedName>
        <fullName evidence="3">Calponin-homology (CH) domain-containing protein</fullName>
    </recommendedName>
</protein>
<accession>A0A493SY19</accession>
<keyword evidence="2" id="KW-1185">Reference proteome</keyword>
<dbReference type="OMA" id="IMLQIKF"/>
<dbReference type="InterPro" id="IPR036872">
    <property type="entry name" value="CH_dom_sf"/>
</dbReference>
<sequence>MDVTVSELLELFLQSPLVTWVKTFGALASGSEDKLGMYMELADGVLLNRIMLQIKPTKVSRTHSDCESAADLTRLSPFSNV</sequence>
<dbReference type="Ensembl" id="ENSAPLT00000036369.1">
    <property type="protein sequence ID" value="ENSAPLP00000018486.1"/>
    <property type="gene ID" value="ENSAPLG00000018478.1"/>
</dbReference>
<dbReference type="Proteomes" id="UP000016666">
    <property type="component" value="Unassembled WGS sequence"/>
</dbReference>
<dbReference type="GeneTree" id="ENSGT00940000154785"/>
<reference evidence="1" key="3">
    <citation type="submission" date="2025-09" db="UniProtKB">
        <authorList>
            <consortium name="Ensembl"/>
        </authorList>
    </citation>
    <scope>IDENTIFICATION</scope>
</reference>
<dbReference type="STRING" id="8840.ENSAPLP00000018486"/>
<dbReference type="AlphaFoldDB" id="A0A493SY19"/>
<proteinExistence type="predicted"/>